<comment type="caution">
    <text evidence="1">The sequence shown here is derived from an EMBL/GenBank/DDBJ whole genome shotgun (WGS) entry which is preliminary data.</text>
</comment>
<name>A0ABY0TLR3_9PSED</name>
<proteinExistence type="predicted"/>
<evidence type="ECO:0000313" key="1">
    <source>
        <dbReference type="EMBL" id="SDR03792.1"/>
    </source>
</evidence>
<dbReference type="Proteomes" id="UP000198740">
    <property type="component" value="Unassembled WGS sequence"/>
</dbReference>
<sequence>MALFLLQIEKPWVWRKSGIRKAASEETIWKLECSGTAHIFNPALDSPTQREP</sequence>
<accession>A0ABY0TLR3</accession>
<organism evidence="1 2">
    <name type="scientific">Pseudomonas grimontii</name>
    <dbReference type="NCBI Taxonomy" id="129847"/>
    <lineage>
        <taxon>Bacteria</taxon>
        <taxon>Pseudomonadati</taxon>
        <taxon>Pseudomonadota</taxon>
        <taxon>Gammaproteobacteria</taxon>
        <taxon>Pseudomonadales</taxon>
        <taxon>Pseudomonadaceae</taxon>
        <taxon>Pseudomonas</taxon>
    </lineage>
</organism>
<dbReference type="EMBL" id="FNKM01000002">
    <property type="protein sequence ID" value="SDR03792.1"/>
    <property type="molecule type" value="Genomic_DNA"/>
</dbReference>
<gene>
    <name evidence="1" type="ORF">SAMN04490186_3032</name>
</gene>
<evidence type="ECO:0000313" key="2">
    <source>
        <dbReference type="Proteomes" id="UP000198740"/>
    </source>
</evidence>
<reference evidence="1 2" key="1">
    <citation type="submission" date="2016-10" db="EMBL/GenBank/DDBJ databases">
        <authorList>
            <person name="Varghese N."/>
            <person name="Submissions S."/>
        </authorList>
    </citation>
    <scope>NUCLEOTIDE SEQUENCE [LARGE SCALE GENOMIC DNA]</scope>
    <source>
        <strain evidence="1 2">BS2976</strain>
    </source>
</reference>
<dbReference type="RefSeq" id="WP_159440119.1">
    <property type="nucleotide sequence ID" value="NZ_FNKM01000002.1"/>
</dbReference>
<keyword evidence="2" id="KW-1185">Reference proteome</keyword>
<protein>
    <submittedName>
        <fullName evidence="1">Uncharacterized protein</fullName>
    </submittedName>
</protein>